<feature type="transmembrane region" description="Helical" evidence="1">
    <location>
        <begin position="5"/>
        <end position="22"/>
    </location>
</feature>
<protein>
    <submittedName>
        <fullName evidence="2">Uncharacterized protein</fullName>
    </submittedName>
</protein>
<dbReference type="Proteomes" id="UP000463138">
    <property type="component" value="Unassembled WGS sequence"/>
</dbReference>
<accession>A0A7V7KX99</accession>
<sequence length="335" mass="37873">MDALLIVSGIVAVLIGWIWLALQARNLSLGLLLLAIFLPLVTLFLRRRGYALMPRLLMFVGLLLIFAGGAWLYRDQPERFDSLLAGDWLARPSAHQLEGELMGQRFVPDRAYWKAQELILEEGEDQRVRRSLSIRFANTPDLLRQRRIERLPGDEGAGPELVLQWYTGALEAPGLRRVADDYTLSLDFAPQADGRTRVNIHLHLPSPEATRVTGEVWLEDTPGWLKALQPLEAKPARASAVSRPAVQRPVQVPVAPQLGDWQTVSLLALLDEPELFIDQNIRLTTVTARVYEGRLKAVSGDQRVVIAQPRGPNQVDYHFHPLDIRSLEVRYRSRR</sequence>
<keyword evidence="1" id="KW-0472">Membrane</keyword>
<comment type="caution">
    <text evidence="2">The sequence shown here is derived from an EMBL/GenBank/DDBJ whole genome shotgun (WGS) entry which is preliminary data.</text>
</comment>
<dbReference type="EMBL" id="QOVF01000001">
    <property type="protein sequence ID" value="KAA0696463.1"/>
    <property type="molecule type" value="Genomic_DNA"/>
</dbReference>
<evidence type="ECO:0000313" key="2">
    <source>
        <dbReference type="EMBL" id="KAA0696463.1"/>
    </source>
</evidence>
<dbReference type="AlphaFoldDB" id="A0A7V7KX99"/>
<evidence type="ECO:0000313" key="3">
    <source>
        <dbReference type="Proteomes" id="UP000463138"/>
    </source>
</evidence>
<keyword evidence="3" id="KW-1185">Reference proteome</keyword>
<keyword evidence="1" id="KW-0812">Transmembrane</keyword>
<reference evidence="2 3" key="1">
    <citation type="submission" date="2018-07" db="EMBL/GenBank/DDBJ databases">
        <title>Pseudomonas laoshanensis sp. nov., isolated from soil.</title>
        <authorList>
            <person name="Sun J."/>
            <person name="Yu L."/>
            <person name="Wang M."/>
            <person name="Zhang C."/>
        </authorList>
    </citation>
    <scope>NUCLEOTIDE SEQUENCE [LARGE SCALE GENOMIC DNA]</scope>
    <source>
        <strain evidence="2 3">Y22</strain>
    </source>
</reference>
<feature type="transmembrane region" description="Helical" evidence="1">
    <location>
        <begin position="52"/>
        <end position="73"/>
    </location>
</feature>
<proteinExistence type="predicted"/>
<keyword evidence="1" id="KW-1133">Transmembrane helix</keyword>
<dbReference type="OrthoDB" id="6867845at2"/>
<gene>
    <name evidence="2" type="ORF">DT594_03755</name>
</gene>
<organism evidence="2 3">
    <name type="scientific">Halopseudomonas laoshanensis</name>
    <dbReference type="NCBI Taxonomy" id="2268758"/>
    <lineage>
        <taxon>Bacteria</taxon>
        <taxon>Pseudomonadati</taxon>
        <taxon>Pseudomonadota</taxon>
        <taxon>Gammaproteobacteria</taxon>
        <taxon>Pseudomonadales</taxon>
        <taxon>Pseudomonadaceae</taxon>
        <taxon>Halopseudomonas</taxon>
    </lineage>
</organism>
<name>A0A7V7KX99_9GAMM</name>
<evidence type="ECO:0000256" key="1">
    <source>
        <dbReference type="SAM" id="Phobius"/>
    </source>
</evidence>
<feature type="transmembrane region" description="Helical" evidence="1">
    <location>
        <begin position="28"/>
        <end position="45"/>
    </location>
</feature>
<dbReference type="RefSeq" id="WP_149331425.1">
    <property type="nucleotide sequence ID" value="NZ_QOVF01000001.1"/>
</dbReference>